<evidence type="ECO:0000256" key="1">
    <source>
        <dbReference type="ARBA" id="ARBA00001947"/>
    </source>
</evidence>
<evidence type="ECO:0000256" key="3">
    <source>
        <dbReference type="ARBA" id="ARBA00022723"/>
    </source>
</evidence>
<dbReference type="KEGG" id="vbh:CMV30_07760"/>
<comment type="cofactor">
    <cofactor evidence="1">
        <name>Zn(2+)</name>
        <dbReference type="ChEBI" id="CHEBI:29105"/>
    </cofactor>
</comment>
<feature type="domain" description="Metallo-beta-lactamase" evidence="6">
    <location>
        <begin position="31"/>
        <end position="262"/>
    </location>
</feature>
<dbReference type="PANTHER" id="PTHR42978">
    <property type="entry name" value="QUORUM-QUENCHING LACTONASE YTNP-RELATED-RELATED"/>
    <property type="match status" value="1"/>
</dbReference>
<evidence type="ECO:0000313" key="7">
    <source>
        <dbReference type="EMBL" id="ATC63849.1"/>
    </source>
</evidence>
<dbReference type="SMART" id="SM00849">
    <property type="entry name" value="Lactamase_B"/>
    <property type="match status" value="1"/>
</dbReference>
<dbReference type="AlphaFoldDB" id="A0A290Q587"/>
<reference evidence="7 8" key="1">
    <citation type="submission" date="2017-09" db="EMBL/GenBank/DDBJ databases">
        <title>Complete genome sequence of Verrucomicrobial strain HZ-65, isolated from freshwater.</title>
        <authorList>
            <person name="Choi A."/>
        </authorList>
    </citation>
    <scope>NUCLEOTIDE SEQUENCE [LARGE SCALE GENOMIC DNA]</scope>
    <source>
        <strain evidence="7 8">HZ-65</strain>
    </source>
</reference>
<protein>
    <submittedName>
        <fullName evidence="7">MBL fold metallo-hydrolase</fullName>
    </submittedName>
</protein>
<evidence type="ECO:0000256" key="5">
    <source>
        <dbReference type="ARBA" id="ARBA00022833"/>
    </source>
</evidence>
<accession>A0A290Q587</accession>
<dbReference type="InterPro" id="IPR051013">
    <property type="entry name" value="MBL_superfamily_lactonases"/>
</dbReference>
<keyword evidence="3" id="KW-0479">Metal-binding</keyword>
<keyword evidence="8" id="KW-1185">Reference proteome</keyword>
<organism evidence="7 8">
    <name type="scientific">Nibricoccus aquaticus</name>
    <dbReference type="NCBI Taxonomy" id="2576891"/>
    <lineage>
        <taxon>Bacteria</taxon>
        <taxon>Pseudomonadati</taxon>
        <taxon>Verrucomicrobiota</taxon>
        <taxon>Opitutia</taxon>
        <taxon>Opitutales</taxon>
        <taxon>Opitutaceae</taxon>
        <taxon>Nibricoccus</taxon>
    </lineage>
</organism>
<evidence type="ECO:0000256" key="4">
    <source>
        <dbReference type="ARBA" id="ARBA00022801"/>
    </source>
</evidence>
<dbReference type="PANTHER" id="PTHR42978:SF2">
    <property type="entry name" value="102 KBASES UNSTABLE REGION: FROM 1 TO 119443"/>
    <property type="match status" value="1"/>
</dbReference>
<dbReference type="Proteomes" id="UP000217265">
    <property type="component" value="Chromosome"/>
</dbReference>
<evidence type="ECO:0000259" key="6">
    <source>
        <dbReference type="SMART" id="SM00849"/>
    </source>
</evidence>
<dbReference type="RefSeq" id="WP_096055481.1">
    <property type="nucleotide sequence ID" value="NZ_CP023344.1"/>
</dbReference>
<evidence type="ECO:0000313" key="8">
    <source>
        <dbReference type="Proteomes" id="UP000217265"/>
    </source>
</evidence>
<dbReference type="GO" id="GO:0046872">
    <property type="term" value="F:metal ion binding"/>
    <property type="evidence" value="ECO:0007669"/>
    <property type="project" value="UniProtKB-KW"/>
</dbReference>
<dbReference type="GO" id="GO:0016787">
    <property type="term" value="F:hydrolase activity"/>
    <property type="evidence" value="ECO:0007669"/>
    <property type="project" value="UniProtKB-KW"/>
</dbReference>
<dbReference type="InterPro" id="IPR036866">
    <property type="entry name" value="RibonucZ/Hydroxyglut_hydro"/>
</dbReference>
<keyword evidence="4 7" id="KW-0378">Hydrolase</keyword>
<dbReference type="EMBL" id="CP023344">
    <property type="protein sequence ID" value="ATC63849.1"/>
    <property type="molecule type" value="Genomic_DNA"/>
</dbReference>
<name>A0A290Q587_9BACT</name>
<proteinExistence type="inferred from homology"/>
<dbReference type="SUPFAM" id="SSF56281">
    <property type="entry name" value="Metallo-hydrolase/oxidoreductase"/>
    <property type="match status" value="1"/>
</dbReference>
<dbReference type="OrthoDB" id="333278at2"/>
<dbReference type="Pfam" id="PF00753">
    <property type="entry name" value="Lactamase_B"/>
    <property type="match status" value="1"/>
</dbReference>
<dbReference type="CDD" id="cd07730">
    <property type="entry name" value="metallo-hydrolase-like_MBL-fold"/>
    <property type="match status" value="1"/>
</dbReference>
<evidence type="ECO:0000256" key="2">
    <source>
        <dbReference type="ARBA" id="ARBA00007749"/>
    </source>
</evidence>
<keyword evidence="5" id="KW-0862">Zinc</keyword>
<dbReference type="Gene3D" id="3.60.15.10">
    <property type="entry name" value="Ribonuclease Z/Hydroxyacylglutathione hydrolase-like"/>
    <property type="match status" value="1"/>
</dbReference>
<sequence>MSLRVHFLNGGHCRHLLASIDGRTFRTVQFHAVLLAIEHPSLGWIVCDTGYGGRFLAATSAFPSRLYRWATPVSDNLPATSALARIGLHPADIRHLIITHFHADHIGGLRDFPQARVYFHEHALAPLLALKPFRQTRAAFLPSLLPDDLASRSHILPDSAFLPDARLPFRSCDLLGDSLLKAVFLPGHAPGQIGLEFTDTAARERPTLYCADAFWRSEQLLNNINLPRLTRSLQWDGPSYLSTINHLRTLARADTHRLLACHDDITQRHVAPS</sequence>
<gene>
    <name evidence="7" type="ORF">CMV30_07760</name>
</gene>
<comment type="similarity">
    <text evidence="2">Belongs to the metallo-beta-lactamase superfamily.</text>
</comment>
<dbReference type="InterPro" id="IPR001279">
    <property type="entry name" value="Metallo-B-lactamas"/>
</dbReference>